<dbReference type="AlphaFoldDB" id="A0AAQ4CTG2"/>
<dbReference type="Proteomes" id="UP001319921">
    <property type="component" value="Chromosome"/>
</dbReference>
<proteinExistence type="predicted"/>
<organism evidence="1 2">
    <name type="scientific">Saccharolobus caldissimus</name>
    <dbReference type="NCBI Taxonomy" id="1702097"/>
    <lineage>
        <taxon>Archaea</taxon>
        <taxon>Thermoproteota</taxon>
        <taxon>Thermoprotei</taxon>
        <taxon>Sulfolobales</taxon>
        <taxon>Sulfolobaceae</taxon>
        <taxon>Saccharolobus</taxon>
    </lineage>
</organism>
<evidence type="ECO:0000313" key="1">
    <source>
        <dbReference type="EMBL" id="BDB99093.1"/>
    </source>
</evidence>
<dbReference type="KEGG" id="scas:SACC_21100"/>
<sequence length="47" mass="5757">MHRAYDDLAIIKIKILISYSFITLTYREFKNDNYLFLFCELLCHPRN</sequence>
<reference evidence="1 2" key="1">
    <citation type="journal article" date="2022" name="Microbiol. Resour. Announc.">
        <title>Complete Genome Sequence of the Hyperthermophilic and Acidophilic Archaeon Saccharolobus caldissimus Strain HS-3T.</title>
        <authorList>
            <person name="Sakai H.D."/>
            <person name="Kurosawa N."/>
        </authorList>
    </citation>
    <scope>NUCLEOTIDE SEQUENCE [LARGE SCALE GENOMIC DNA]</scope>
    <source>
        <strain evidence="1 2">JCM32116</strain>
    </source>
</reference>
<accession>A0AAQ4CTG2</accession>
<dbReference type="EMBL" id="AP025226">
    <property type="protein sequence ID" value="BDB99093.1"/>
    <property type="molecule type" value="Genomic_DNA"/>
</dbReference>
<protein>
    <submittedName>
        <fullName evidence="1">Uncharacterized protein</fullName>
    </submittedName>
</protein>
<keyword evidence="2" id="KW-1185">Reference proteome</keyword>
<name>A0AAQ4CTG2_9CREN</name>
<gene>
    <name evidence="1" type="ORF">SACC_21100</name>
</gene>
<evidence type="ECO:0000313" key="2">
    <source>
        <dbReference type="Proteomes" id="UP001319921"/>
    </source>
</evidence>